<feature type="repeat" description="ANK" evidence="3">
    <location>
        <begin position="119"/>
        <end position="151"/>
    </location>
</feature>
<dbReference type="Pfam" id="PF12796">
    <property type="entry name" value="Ank_2"/>
    <property type="match status" value="2"/>
</dbReference>
<dbReference type="OMA" id="ETACHSK"/>
<keyword evidence="1" id="KW-0677">Repeat</keyword>
<evidence type="ECO:0000256" key="2">
    <source>
        <dbReference type="ARBA" id="ARBA00023043"/>
    </source>
</evidence>
<reference evidence="5 6" key="1">
    <citation type="journal article" date="2010" name="Nature">
        <title>The Ectocarpus genome and the independent evolution of multicellularity in brown algae.</title>
        <authorList>
            <person name="Cock J.M."/>
            <person name="Sterck L."/>
            <person name="Rouze P."/>
            <person name="Scornet D."/>
            <person name="Allen A.E."/>
            <person name="Amoutzias G."/>
            <person name="Anthouard V."/>
            <person name="Artiguenave F."/>
            <person name="Aury J.M."/>
            <person name="Badger J.H."/>
            <person name="Beszteri B."/>
            <person name="Billiau K."/>
            <person name="Bonnet E."/>
            <person name="Bothwell J.H."/>
            <person name="Bowler C."/>
            <person name="Boyen C."/>
            <person name="Brownlee C."/>
            <person name="Carrano C.J."/>
            <person name="Charrier B."/>
            <person name="Cho G.Y."/>
            <person name="Coelho S.M."/>
            <person name="Collen J."/>
            <person name="Corre E."/>
            <person name="Da Silva C."/>
            <person name="Delage L."/>
            <person name="Delaroque N."/>
            <person name="Dittami S.M."/>
            <person name="Doulbeau S."/>
            <person name="Elias M."/>
            <person name="Farnham G."/>
            <person name="Gachon C.M."/>
            <person name="Gschloessl B."/>
            <person name="Heesch S."/>
            <person name="Jabbari K."/>
            <person name="Jubin C."/>
            <person name="Kawai H."/>
            <person name="Kimura K."/>
            <person name="Kloareg B."/>
            <person name="Kupper F.C."/>
            <person name="Lang D."/>
            <person name="Le Bail A."/>
            <person name="Leblanc C."/>
            <person name="Lerouge P."/>
            <person name="Lohr M."/>
            <person name="Lopez P.J."/>
            <person name="Martens C."/>
            <person name="Maumus F."/>
            <person name="Michel G."/>
            <person name="Miranda-Saavedra D."/>
            <person name="Morales J."/>
            <person name="Moreau H."/>
            <person name="Motomura T."/>
            <person name="Nagasato C."/>
            <person name="Napoli C.A."/>
            <person name="Nelson D.R."/>
            <person name="Nyvall-Collen P."/>
            <person name="Peters A.F."/>
            <person name="Pommier C."/>
            <person name="Potin P."/>
            <person name="Poulain J."/>
            <person name="Quesneville H."/>
            <person name="Read B."/>
            <person name="Rensing S.A."/>
            <person name="Ritter A."/>
            <person name="Rousvoal S."/>
            <person name="Samanta M."/>
            <person name="Samson G."/>
            <person name="Schroeder D.C."/>
            <person name="Segurens B."/>
            <person name="Strittmatter M."/>
            <person name="Tonon T."/>
            <person name="Tregear J.W."/>
            <person name="Valentin K."/>
            <person name="von Dassow P."/>
            <person name="Yamagishi T."/>
            <person name="Van de Peer Y."/>
            <person name="Wincker P."/>
        </authorList>
    </citation>
    <scope>NUCLEOTIDE SEQUENCE [LARGE SCALE GENOMIC DNA]</scope>
    <source>
        <strain evidence="6">Ec32 / CCAP1310/4</strain>
    </source>
</reference>
<proteinExistence type="predicted"/>
<dbReference type="SMART" id="SM00248">
    <property type="entry name" value="ANK"/>
    <property type="match status" value="8"/>
</dbReference>
<organism evidence="5 6">
    <name type="scientific">Ectocarpus siliculosus</name>
    <name type="common">Brown alga</name>
    <name type="synonym">Conferva siliculosa</name>
    <dbReference type="NCBI Taxonomy" id="2880"/>
    <lineage>
        <taxon>Eukaryota</taxon>
        <taxon>Sar</taxon>
        <taxon>Stramenopiles</taxon>
        <taxon>Ochrophyta</taxon>
        <taxon>PX clade</taxon>
        <taxon>Phaeophyceae</taxon>
        <taxon>Ectocarpales</taxon>
        <taxon>Ectocarpaceae</taxon>
        <taxon>Ectocarpus</taxon>
    </lineage>
</organism>
<feature type="repeat" description="ANK" evidence="3">
    <location>
        <begin position="85"/>
        <end position="117"/>
    </location>
</feature>
<dbReference type="InParanoid" id="D7FVI9"/>
<feature type="repeat" description="ANK" evidence="3">
    <location>
        <begin position="195"/>
        <end position="219"/>
    </location>
</feature>
<feature type="repeat" description="ANK" evidence="3">
    <location>
        <begin position="229"/>
        <end position="262"/>
    </location>
</feature>
<accession>D7FVI9</accession>
<dbReference type="PANTHER" id="PTHR24188">
    <property type="entry name" value="ANKYRIN REPEAT PROTEIN"/>
    <property type="match status" value="1"/>
</dbReference>
<feature type="region of interest" description="Disordered" evidence="4">
    <location>
        <begin position="370"/>
        <end position="391"/>
    </location>
</feature>
<dbReference type="OrthoDB" id="167568at2759"/>
<gene>
    <name evidence="5" type="ORF">Esi_0291_0022</name>
</gene>
<evidence type="ECO:0000256" key="4">
    <source>
        <dbReference type="SAM" id="MobiDB-lite"/>
    </source>
</evidence>
<evidence type="ECO:0000256" key="1">
    <source>
        <dbReference type="ARBA" id="ARBA00022737"/>
    </source>
</evidence>
<dbReference type="PROSITE" id="PS50088">
    <property type="entry name" value="ANK_REPEAT"/>
    <property type="match status" value="6"/>
</dbReference>
<feature type="repeat" description="ANK" evidence="3">
    <location>
        <begin position="152"/>
        <end position="184"/>
    </location>
</feature>
<dbReference type="InterPro" id="IPR002110">
    <property type="entry name" value="Ankyrin_rpt"/>
</dbReference>
<evidence type="ECO:0000256" key="3">
    <source>
        <dbReference type="PROSITE-ProRule" id="PRU00023"/>
    </source>
</evidence>
<dbReference type="PRINTS" id="PR01415">
    <property type="entry name" value="ANKYRIN"/>
</dbReference>
<name>D7FVI9_ECTSI</name>
<dbReference type="EMBL" id="FN649728">
    <property type="protein sequence ID" value="CBJ31910.1"/>
    <property type="molecule type" value="Genomic_DNA"/>
</dbReference>
<dbReference type="PANTHER" id="PTHR24188:SF29">
    <property type="entry name" value="GH09064P"/>
    <property type="match status" value="1"/>
</dbReference>
<keyword evidence="2 3" id="KW-0040">ANK repeat</keyword>
<dbReference type="STRING" id="2880.D7FVI9"/>
<dbReference type="SUPFAM" id="SSF48403">
    <property type="entry name" value="Ankyrin repeat"/>
    <property type="match status" value="1"/>
</dbReference>
<dbReference type="EMBL" id="FN648477">
    <property type="protein sequence ID" value="CBJ31910.1"/>
    <property type="molecule type" value="Genomic_DNA"/>
</dbReference>
<dbReference type="Pfam" id="PF13857">
    <property type="entry name" value="Ank_5"/>
    <property type="match status" value="1"/>
</dbReference>
<sequence length="417" mass="44587">MLQFVKQYRQALGQELQRLQDGGRSRTLGDFGWLDSGALDAFAERYFAIDADERTTTLGFAASEGNNHMVRCLLRWKDKDEQDQFGYTPLMKAAENGHMPVMETLLDQGADATFRHLDDGSTSIIAAALGGYNEIVIALLNKGADKDSPAANGRTPLMEASRKGHLPVVKTLLNADADVTLAAHGLTDEDYCLGDNCTALHFATAGGHLGVVNALLSKGGLEIDAVDTDGTTALHLAVIMGRSLPIMETLLVAGADPDIRINTGGVQDCPLETACHSKDNIGTYHVCKTLIDHGADVNSRCPFGSTPLHHACDYSQSDAVLRLLLQAGADENALNDDGDTPGVRELLADRAWRRRGWLVMLRLRTLKAGGDGGAAGARSAKQRGGSGGGEESFNLSEAVEWLGVVEEGVFRNVVSFL</sequence>
<evidence type="ECO:0000313" key="6">
    <source>
        <dbReference type="Proteomes" id="UP000002630"/>
    </source>
</evidence>
<dbReference type="AlphaFoldDB" id="D7FVI9"/>
<feature type="repeat" description="ANK" evidence="3">
    <location>
        <begin position="303"/>
        <end position="336"/>
    </location>
</feature>
<dbReference type="eggNOG" id="KOG4177">
    <property type="taxonomic scope" value="Eukaryota"/>
</dbReference>
<evidence type="ECO:0000313" key="5">
    <source>
        <dbReference type="EMBL" id="CBJ31910.1"/>
    </source>
</evidence>
<keyword evidence="6" id="KW-1185">Reference proteome</keyword>
<dbReference type="InterPro" id="IPR036770">
    <property type="entry name" value="Ankyrin_rpt-contain_sf"/>
</dbReference>
<dbReference type="PROSITE" id="PS50297">
    <property type="entry name" value="ANK_REP_REGION"/>
    <property type="match status" value="6"/>
</dbReference>
<dbReference type="Proteomes" id="UP000002630">
    <property type="component" value="Linkage Group LG03"/>
</dbReference>
<protein>
    <submittedName>
        <fullName evidence="5">Ankyrin repeat protein</fullName>
    </submittedName>
</protein>
<dbReference type="Gene3D" id="1.25.40.20">
    <property type="entry name" value="Ankyrin repeat-containing domain"/>
    <property type="match status" value="3"/>
</dbReference>